<proteinExistence type="predicted"/>
<evidence type="ECO:0000256" key="2">
    <source>
        <dbReference type="SAM" id="SignalP"/>
    </source>
</evidence>
<reference evidence="3 4" key="1">
    <citation type="submission" date="2019-05" db="EMBL/GenBank/DDBJ databases">
        <title>Another draft genome of Portunus trituberculatus and its Hox gene families provides insights of decapod evolution.</title>
        <authorList>
            <person name="Jeong J.-H."/>
            <person name="Song I."/>
            <person name="Kim S."/>
            <person name="Choi T."/>
            <person name="Kim D."/>
            <person name="Ryu S."/>
            <person name="Kim W."/>
        </authorList>
    </citation>
    <scope>NUCLEOTIDE SEQUENCE [LARGE SCALE GENOMIC DNA]</scope>
    <source>
        <tissue evidence="3">Muscle</tissue>
    </source>
</reference>
<comment type="caution">
    <text evidence="3">The sequence shown here is derived from an EMBL/GenBank/DDBJ whole genome shotgun (WGS) entry which is preliminary data.</text>
</comment>
<dbReference type="AlphaFoldDB" id="A0A5B7DR87"/>
<keyword evidence="2" id="KW-0732">Signal</keyword>
<accession>A0A5B7DR87</accession>
<keyword evidence="1" id="KW-1133">Transmembrane helix</keyword>
<name>A0A5B7DR87_PORTR</name>
<keyword evidence="4" id="KW-1185">Reference proteome</keyword>
<keyword evidence="1" id="KW-0472">Membrane</keyword>
<organism evidence="3 4">
    <name type="scientific">Portunus trituberculatus</name>
    <name type="common">Swimming crab</name>
    <name type="synonym">Neptunus trituberculatus</name>
    <dbReference type="NCBI Taxonomy" id="210409"/>
    <lineage>
        <taxon>Eukaryota</taxon>
        <taxon>Metazoa</taxon>
        <taxon>Ecdysozoa</taxon>
        <taxon>Arthropoda</taxon>
        <taxon>Crustacea</taxon>
        <taxon>Multicrustacea</taxon>
        <taxon>Malacostraca</taxon>
        <taxon>Eumalacostraca</taxon>
        <taxon>Eucarida</taxon>
        <taxon>Decapoda</taxon>
        <taxon>Pleocyemata</taxon>
        <taxon>Brachyura</taxon>
        <taxon>Eubrachyura</taxon>
        <taxon>Portunoidea</taxon>
        <taxon>Portunidae</taxon>
        <taxon>Portuninae</taxon>
        <taxon>Portunus</taxon>
    </lineage>
</organism>
<feature type="signal peptide" evidence="2">
    <location>
        <begin position="1"/>
        <end position="27"/>
    </location>
</feature>
<evidence type="ECO:0000313" key="3">
    <source>
        <dbReference type="EMBL" id="MPC23745.1"/>
    </source>
</evidence>
<dbReference type="Proteomes" id="UP000324222">
    <property type="component" value="Unassembled WGS sequence"/>
</dbReference>
<dbReference type="EMBL" id="VSRR010001246">
    <property type="protein sequence ID" value="MPC23745.1"/>
    <property type="molecule type" value="Genomic_DNA"/>
</dbReference>
<feature type="transmembrane region" description="Helical" evidence="1">
    <location>
        <begin position="48"/>
        <end position="67"/>
    </location>
</feature>
<gene>
    <name evidence="3" type="ORF">E2C01_016805</name>
</gene>
<evidence type="ECO:0000313" key="4">
    <source>
        <dbReference type="Proteomes" id="UP000324222"/>
    </source>
</evidence>
<feature type="chain" id="PRO_5022879361" evidence="2">
    <location>
        <begin position="28"/>
        <end position="73"/>
    </location>
</feature>
<evidence type="ECO:0000256" key="1">
    <source>
        <dbReference type="SAM" id="Phobius"/>
    </source>
</evidence>
<keyword evidence="1" id="KW-0812">Transmembrane</keyword>
<protein>
    <submittedName>
        <fullName evidence="3">Uncharacterized protein</fullName>
    </submittedName>
</protein>
<sequence length="73" mass="7158">MATTPGPVHCASLLSAVLLSVCGAATAAHSARHAVVTLTRYDEFCCCAAAAAAVAAFVVSAAFAAAAPHTRAD</sequence>